<dbReference type="PANTHER" id="PTHR34817:SF1">
    <property type="entry name" value="NUCLEOTIDYLTRANSFERASE"/>
    <property type="match status" value="1"/>
</dbReference>
<dbReference type="Proteomes" id="UP000288758">
    <property type="component" value="Chromosome"/>
</dbReference>
<dbReference type="RefSeq" id="WP_205694617.1">
    <property type="nucleotide sequence ID" value="NZ_CP034669.1"/>
</dbReference>
<dbReference type="Pfam" id="PF10127">
    <property type="entry name" value="RlaP"/>
    <property type="match status" value="1"/>
</dbReference>
<sequence>MKGRVTEHQEHMADRVLDAESLQREHLVISLSGAHAYGFPSHDSDLDLKAIHIAHTAALLGLQPRHVPAERLEVLEGVEVDYSSNELQPVLLGILQGNGNYIERVLGAITVRALPELEALRPLVRAVLSRRIHRHYRGFAQGQLREWEKSGFRSVKKLLYVLRTTLTGTHALRTGEVETDVTVLLEPYGFGEARTLVERKRSGERIELTDALSEAWQREVTRAFAVLDAADAASVLPLEPPPAAVAALEAWMLDVRRRRFGA</sequence>
<organism evidence="1 2">
    <name type="scientific">Corallococcus coralloides</name>
    <name type="common">Myxococcus coralloides</name>
    <dbReference type="NCBI Taxonomy" id="184914"/>
    <lineage>
        <taxon>Bacteria</taxon>
        <taxon>Pseudomonadati</taxon>
        <taxon>Myxococcota</taxon>
        <taxon>Myxococcia</taxon>
        <taxon>Myxococcales</taxon>
        <taxon>Cystobacterineae</taxon>
        <taxon>Myxococcaceae</taxon>
        <taxon>Corallococcus</taxon>
    </lineage>
</organism>
<dbReference type="AlphaFoldDB" id="A0A410RWD8"/>
<name>A0A410RWD8_CORCK</name>
<evidence type="ECO:0008006" key="3">
    <source>
        <dbReference type="Google" id="ProtNLM"/>
    </source>
</evidence>
<dbReference type="PANTHER" id="PTHR34817">
    <property type="entry name" value="NUCLEOTIDYLTRANSFERASE"/>
    <property type="match status" value="1"/>
</dbReference>
<protein>
    <recommendedName>
        <fullName evidence="3">Nucleotidyltransferase</fullName>
    </recommendedName>
</protein>
<reference evidence="1 2" key="1">
    <citation type="submission" date="2018-12" db="EMBL/GenBank/DDBJ databases">
        <title>Complete Genome Sequence of the Corallopyronin A producing Myxobacterium Corallococcus coralloides B035.</title>
        <authorList>
            <person name="Bouhired S.M."/>
            <person name="Rupp O."/>
            <person name="Blom J."/>
            <person name="Schaeberle T.F."/>
            <person name="Kehraus S."/>
            <person name="Schiefer A."/>
            <person name="Pfarr K."/>
            <person name="Goesmann A."/>
            <person name="Hoerauf A."/>
            <person name="Koenig G.M."/>
        </authorList>
    </citation>
    <scope>NUCLEOTIDE SEQUENCE [LARGE SCALE GENOMIC DNA]</scope>
    <source>
        <strain evidence="1 2">B035</strain>
    </source>
</reference>
<proteinExistence type="predicted"/>
<dbReference type="EMBL" id="CP034669">
    <property type="protein sequence ID" value="QAT86264.1"/>
    <property type="molecule type" value="Genomic_DNA"/>
</dbReference>
<evidence type="ECO:0000313" key="2">
    <source>
        <dbReference type="Proteomes" id="UP000288758"/>
    </source>
</evidence>
<gene>
    <name evidence="1" type="ORF">EJ065_4716</name>
</gene>
<evidence type="ECO:0000313" key="1">
    <source>
        <dbReference type="EMBL" id="QAT86264.1"/>
    </source>
</evidence>
<dbReference type="InterPro" id="IPR018775">
    <property type="entry name" value="RlaP"/>
</dbReference>
<accession>A0A410RWD8</accession>